<accession>A0ABT1I0P7</accession>
<evidence type="ECO:0000313" key="3">
    <source>
        <dbReference type="EMBL" id="MCP2261363.1"/>
    </source>
</evidence>
<name>A0ABT1I0P7_STRSD</name>
<proteinExistence type="predicted"/>
<comment type="caution">
    <text evidence="3">The sequence shown here is derived from an EMBL/GenBank/DDBJ whole genome shotgun (WGS) entry which is preliminary data.</text>
</comment>
<dbReference type="EMBL" id="JAMTCP010000040">
    <property type="protein sequence ID" value="MCP2261363.1"/>
    <property type="molecule type" value="Genomic_DNA"/>
</dbReference>
<evidence type="ECO:0000313" key="4">
    <source>
        <dbReference type="Proteomes" id="UP001205311"/>
    </source>
</evidence>
<organism evidence="3 4">
    <name type="scientific">Streptoalloteichus tenebrarius (strain ATCC 17920 / DSM 40477 / JCM 4838 / CBS 697.72 / NBRC 16177 / NCIMB 11028 / NRRL B-12390 / A12253. 1 / ISP 5477)</name>
    <name type="common">Streptomyces tenebrarius</name>
    <dbReference type="NCBI Taxonomy" id="1933"/>
    <lineage>
        <taxon>Bacteria</taxon>
        <taxon>Bacillati</taxon>
        <taxon>Actinomycetota</taxon>
        <taxon>Actinomycetes</taxon>
        <taxon>Pseudonocardiales</taxon>
        <taxon>Pseudonocardiaceae</taxon>
        <taxon>Streptoalloteichus</taxon>
    </lineage>
</organism>
<gene>
    <name evidence="3" type="ORF">LX15_005087</name>
</gene>
<evidence type="ECO:0000259" key="1">
    <source>
        <dbReference type="Pfam" id="PF18154"/>
    </source>
</evidence>
<dbReference type="Pfam" id="PF18154">
    <property type="entry name" value="pPIWI_RE_REase"/>
    <property type="match status" value="1"/>
</dbReference>
<sequence>MTSVIEPTVADDGSFFDGPRLLRMIATAMYRLSQQPVRNDQVYRDEVQSAFNHLVLLCLRRGVDPPASVPEMARWASEKPLGEWPLRLPEELTAIEWYLVDAETRVPTQQCLEWVVFAPNVAAEQFENELLGEALARSRAGNAPQTYVAFRRLLIERPVLTGIERTLLGQDLALGLLHETIRRAYEPAPAAYLSDGVFAQCARCHCLLVPTRHGYRCELESCRRDGHPRVGRVLSPRENDGVYQVSRPLRIFITGPGLAETRLETAVRGLGLEPEMWPNYDRYDLRIVFPDQKVWAIDVKDRADPALLARTMGPFPANPPFDRAFLVVPRYRFQVREDYRRVFLNHLPDDLRQHVELLSDEELVREARSKLRRVRAIQRQMDPAPEETFDA</sequence>
<dbReference type="InterPro" id="IPR040828">
    <property type="entry name" value="pPIWI_RE_REase"/>
</dbReference>
<dbReference type="RefSeq" id="WP_253672192.1">
    <property type="nucleotide sequence ID" value="NZ_JAMTCP010000040.1"/>
</dbReference>
<dbReference type="InterPro" id="IPR041191">
    <property type="entry name" value="pPIWI_RE_Y"/>
</dbReference>
<protein>
    <recommendedName>
        <fullName evidence="5">REase associating with pPIWI RE domain-containing protein</fullName>
    </recommendedName>
</protein>
<feature type="domain" description="pPIWI-RE three-gene island" evidence="2">
    <location>
        <begin position="21"/>
        <end position="161"/>
    </location>
</feature>
<dbReference type="Proteomes" id="UP001205311">
    <property type="component" value="Unassembled WGS sequence"/>
</dbReference>
<feature type="domain" description="REase associating with pPIWI RE" evidence="1">
    <location>
        <begin position="257"/>
        <end position="373"/>
    </location>
</feature>
<evidence type="ECO:0008006" key="5">
    <source>
        <dbReference type="Google" id="ProtNLM"/>
    </source>
</evidence>
<dbReference type="Pfam" id="PF18156">
    <property type="entry name" value="pPIWI_RE_Y"/>
    <property type="match status" value="1"/>
</dbReference>
<evidence type="ECO:0000259" key="2">
    <source>
        <dbReference type="Pfam" id="PF18156"/>
    </source>
</evidence>
<reference evidence="3 4" key="1">
    <citation type="submission" date="2022-06" db="EMBL/GenBank/DDBJ databases">
        <title>Genomic Encyclopedia of Archaeal and Bacterial Type Strains, Phase II (KMG-II): from individual species to whole genera.</title>
        <authorList>
            <person name="Goeker M."/>
        </authorList>
    </citation>
    <scope>NUCLEOTIDE SEQUENCE [LARGE SCALE GENOMIC DNA]</scope>
    <source>
        <strain evidence="3 4">DSM 40477</strain>
    </source>
</reference>
<keyword evidence="4" id="KW-1185">Reference proteome</keyword>